<dbReference type="PANTHER" id="PTHR30522:SF0">
    <property type="entry name" value="NUCLEOSIDE TRIPHOSPHATE PYROPHOSPHOHYDROLASE"/>
    <property type="match status" value="1"/>
</dbReference>
<dbReference type="SUPFAM" id="SSF101386">
    <property type="entry name" value="all-alpha NTP pyrophosphatases"/>
    <property type="match status" value="2"/>
</dbReference>
<organism evidence="2">
    <name type="scientific">uncultured Thiotrichaceae bacterium</name>
    <dbReference type="NCBI Taxonomy" id="298394"/>
    <lineage>
        <taxon>Bacteria</taxon>
        <taxon>Pseudomonadati</taxon>
        <taxon>Pseudomonadota</taxon>
        <taxon>Gammaproteobacteria</taxon>
        <taxon>Thiotrichales</taxon>
        <taxon>Thiotrichaceae</taxon>
        <taxon>environmental samples</taxon>
    </lineage>
</organism>
<dbReference type="InterPro" id="IPR048015">
    <property type="entry name" value="NTP-PPase_MazG-like_N"/>
</dbReference>
<dbReference type="Gene3D" id="1.10.287.1080">
    <property type="entry name" value="MazG-like"/>
    <property type="match status" value="2"/>
</dbReference>
<name>A0A6S6SK14_9GAMM</name>
<dbReference type="InterPro" id="IPR004518">
    <property type="entry name" value="MazG-like_dom"/>
</dbReference>
<accession>A0A6S6SK14</accession>
<dbReference type="EC" id="3.6.1.8" evidence="2"/>
<reference evidence="2" key="1">
    <citation type="submission" date="2020-01" db="EMBL/GenBank/DDBJ databases">
        <authorList>
            <person name="Meier V. D."/>
            <person name="Meier V D."/>
        </authorList>
    </citation>
    <scope>NUCLEOTIDE SEQUENCE</scope>
    <source>
        <strain evidence="2">HLG_WM_MAG_07</strain>
    </source>
</reference>
<dbReference type="InterPro" id="IPR048011">
    <property type="entry name" value="NTP-PPase_MazG-like_C"/>
</dbReference>
<evidence type="ECO:0000313" key="2">
    <source>
        <dbReference type="EMBL" id="CAA6806529.1"/>
    </source>
</evidence>
<feature type="domain" description="NTP pyrophosphohydrolase MazG-like" evidence="1">
    <location>
        <begin position="24"/>
        <end position="97"/>
    </location>
</feature>
<dbReference type="GO" id="GO:0046047">
    <property type="term" value="P:TTP catabolic process"/>
    <property type="evidence" value="ECO:0007669"/>
    <property type="project" value="TreeGrafter"/>
</dbReference>
<dbReference type="GO" id="GO:0046052">
    <property type="term" value="P:UTP catabolic process"/>
    <property type="evidence" value="ECO:0007669"/>
    <property type="project" value="TreeGrafter"/>
</dbReference>
<dbReference type="GO" id="GO:0046061">
    <property type="term" value="P:dATP catabolic process"/>
    <property type="evidence" value="ECO:0007669"/>
    <property type="project" value="TreeGrafter"/>
</dbReference>
<gene>
    <name evidence="2" type="ORF">HELGO_WM12188</name>
</gene>
<dbReference type="GO" id="GO:0006203">
    <property type="term" value="P:dGTP catabolic process"/>
    <property type="evidence" value="ECO:0007669"/>
    <property type="project" value="TreeGrafter"/>
</dbReference>
<feature type="domain" description="NTP pyrophosphohydrolase MazG-like" evidence="1">
    <location>
        <begin position="169"/>
        <end position="228"/>
    </location>
</feature>
<dbReference type="GO" id="GO:0047693">
    <property type="term" value="F:ATP diphosphatase activity"/>
    <property type="evidence" value="ECO:0007669"/>
    <property type="project" value="UniProtKB-EC"/>
</dbReference>
<dbReference type="FunFam" id="1.10.287.1080:FF:000001">
    <property type="entry name" value="Nucleoside triphosphate pyrophosphohydrolase"/>
    <property type="match status" value="1"/>
</dbReference>
<proteinExistence type="predicted"/>
<keyword evidence="2" id="KW-0378">Hydrolase</keyword>
<dbReference type="EMBL" id="CACVAY010000030">
    <property type="protein sequence ID" value="CAA6806529.1"/>
    <property type="molecule type" value="Genomic_DNA"/>
</dbReference>
<dbReference type="AlphaFoldDB" id="A0A6S6SK14"/>
<dbReference type="NCBIfam" id="NF007113">
    <property type="entry name" value="PRK09562.1"/>
    <property type="match status" value="1"/>
</dbReference>
<sequence>MDELLDIMQRLRDPQSGCPWDQKQTLESIFPFTLEEVYEVGDAIDRDDTQDLRKELGDLLFQIVFYAQIAKEKGDFEFADVVNAICEKMIRRHPHVFSDVVYANEAEQKAAWHRIKAEERAETPSQAAANDDFFADIPKTLTSLQQSQKILKKASTVGFDWNDWRPIIDKIQEELDEIIEAVENKESQQRIEEEVGDLFIASTNLARHLNVDAENATRKAGNKFAKRFNRMQELTQALYPDVEEHTLEHMDHAWEAVKEEERS</sequence>
<dbReference type="InterPro" id="IPR011551">
    <property type="entry name" value="NTP_PyrPHydrolase_MazG"/>
</dbReference>
<dbReference type="Pfam" id="PF03819">
    <property type="entry name" value="MazG"/>
    <property type="match status" value="2"/>
</dbReference>
<dbReference type="GO" id="GO:0006950">
    <property type="term" value="P:response to stress"/>
    <property type="evidence" value="ECO:0007669"/>
    <property type="project" value="UniProtKB-ARBA"/>
</dbReference>
<dbReference type="GO" id="GO:0046076">
    <property type="term" value="P:dTTP catabolic process"/>
    <property type="evidence" value="ECO:0007669"/>
    <property type="project" value="TreeGrafter"/>
</dbReference>
<dbReference type="PANTHER" id="PTHR30522">
    <property type="entry name" value="NUCLEOSIDE TRIPHOSPHATE PYROPHOSPHOHYDROLASE"/>
    <property type="match status" value="1"/>
</dbReference>
<dbReference type="CDD" id="cd11529">
    <property type="entry name" value="NTP-PPase_MazG_Cterm"/>
    <property type="match status" value="1"/>
</dbReference>
<dbReference type="NCBIfam" id="TIGR00444">
    <property type="entry name" value="mazG"/>
    <property type="match status" value="1"/>
</dbReference>
<dbReference type="CDD" id="cd11528">
    <property type="entry name" value="NTP-PPase_MazG_Nterm"/>
    <property type="match status" value="1"/>
</dbReference>
<dbReference type="GO" id="GO:0046081">
    <property type="term" value="P:dUTP catabolic process"/>
    <property type="evidence" value="ECO:0007669"/>
    <property type="project" value="TreeGrafter"/>
</dbReference>
<protein>
    <submittedName>
        <fullName evidence="2">Nucleoside triphosphate pyrophosphohydrolase MazG (EC)</fullName>
        <ecNumber evidence="2">3.6.1.8</ecNumber>
    </submittedName>
</protein>
<evidence type="ECO:0000259" key="1">
    <source>
        <dbReference type="Pfam" id="PF03819"/>
    </source>
</evidence>